<sequence length="372" mass="39936">MASGALKPVCTPLWNDHAKRHHGGLNSVVMRLQHLLDGDTVMAIVVDRVAILSEVVASVGDPHRLAQMRPSAAALVDFFNDAAARGAVAAGQDARVTRCCGIAGSVEQLTICVALAPGIELVFLVSHKVGSQPFKLKQDQAARRIGAWVADYALLWWEVRGGHRRIETMHAALDLIGFAVLVLGADQHDIVSNAAAQSMLAKGDGLRMHEGMLTAAMLPDTARLHGAIAHVRAKSSSNDGADVQSAPLLSIARDGRRPLSVAVMRGFHRSRYDQQSVVIHAIDPEDQIGRIMTPTCEMFCLTAAEARLTALLVAGMSLADAALRLRIQMPTARTYLKQAFAKTGTNRQAALVQVMLTSMVSTEPRVSLAVFR</sequence>
<dbReference type="SUPFAM" id="SSF46894">
    <property type="entry name" value="C-terminal effector domain of the bipartite response regulators"/>
    <property type="match status" value="1"/>
</dbReference>
<organism evidence="2 3">
    <name type="scientific">Polymorphobacter multimanifer</name>
    <dbReference type="NCBI Taxonomy" id="1070431"/>
    <lineage>
        <taxon>Bacteria</taxon>
        <taxon>Pseudomonadati</taxon>
        <taxon>Pseudomonadota</taxon>
        <taxon>Alphaproteobacteria</taxon>
        <taxon>Sphingomonadales</taxon>
        <taxon>Sphingosinicellaceae</taxon>
        <taxon>Polymorphobacter</taxon>
    </lineage>
</organism>
<dbReference type="GO" id="GO:0003677">
    <property type="term" value="F:DNA binding"/>
    <property type="evidence" value="ECO:0007669"/>
    <property type="project" value="UniProtKB-KW"/>
</dbReference>
<evidence type="ECO:0000313" key="3">
    <source>
        <dbReference type="Proteomes" id="UP000538147"/>
    </source>
</evidence>
<accession>A0A841LI29</accession>
<dbReference type="SMART" id="SM00421">
    <property type="entry name" value="HTH_LUXR"/>
    <property type="match status" value="1"/>
</dbReference>
<protein>
    <submittedName>
        <fullName evidence="2">DNA-binding CsgD family transcriptional regulator</fullName>
    </submittedName>
</protein>
<dbReference type="EMBL" id="JACIIV010000053">
    <property type="protein sequence ID" value="MBB6229465.1"/>
    <property type="molecule type" value="Genomic_DNA"/>
</dbReference>
<gene>
    <name evidence="2" type="ORF">FHS79_003668</name>
</gene>
<comment type="caution">
    <text evidence="2">The sequence shown here is derived from an EMBL/GenBank/DDBJ whole genome shotgun (WGS) entry which is preliminary data.</text>
</comment>
<dbReference type="AlphaFoldDB" id="A0A841LI29"/>
<evidence type="ECO:0000259" key="1">
    <source>
        <dbReference type="SMART" id="SM00421"/>
    </source>
</evidence>
<reference evidence="2 3" key="1">
    <citation type="submission" date="2020-08" db="EMBL/GenBank/DDBJ databases">
        <title>Genomic Encyclopedia of Type Strains, Phase IV (KMG-IV): sequencing the most valuable type-strain genomes for metagenomic binning, comparative biology and taxonomic classification.</title>
        <authorList>
            <person name="Goeker M."/>
        </authorList>
    </citation>
    <scope>NUCLEOTIDE SEQUENCE [LARGE SCALE GENOMIC DNA]</scope>
    <source>
        <strain evidence="2 3">DSM 102189</strain>
    </source>
</reference>
<proteinExistence type="predicted"/>
<feature type="domain" description="HTH luxR-type" evidence="1">
    <location>
        <begin position="298"/>
        <end position="355"/>
    </location>
</feature>
<dbReference type="Proteomes" id="UP000538147">
    <property type="component" value="Unassembled WGS sequence"/>
</dbReference>
<evidence type="ECO:0000313" key="2">
    <source>
        <dbReference type="EMBL" id="MBB6229465.1"/>
    </source>
</evidence>
<dbReference type="GO" id="GO:0006355">
    <property type="term" value="P:regulation of DNA-templated transcription"/>
    <property type="evidence" value="ECO:0007669"/>
    <property type="project" value="InterPro"/>
</dbReference>
<dbReference type="RefSeq" id="WP_184203173.1">
    <property type="nucleotide sequence ID" value="NZ_BMOX01000039.1"/>
</dbReference>
<keyword evidence="3" id="KW-1185">Reference proteome</keyword>
<name>A0A841LI29_9SPHN</name>
<dbReference type="Gene3D" id="1.10.10.10">
    <property type="entry name" value="Winged helix-like DNA-binding domain superfamily/Winged helix DNA-binding domain"/>
    <property type="match status" value="1"/>
</dbReference>
<dbReference type="InterPro" id="IPR000792">
    <property type="entry name" value="Tscrpt_reg_LuxR_C"/>
</dbReference>
<dbReference type="InterPro" id="IPR036388">
    <property type="entry name" value="WH-like_DNA-bd_sf"/>
</dbReference>
<keyword evidence="2" id="KW-0238">DNA-binding</keyword>
<dbReference type="InterPro" id="IPR016032">
    <property type="entry name" value="Sig_transdc_resp-reg_C-effctor"/>
</dbReference>